<name>A0A840PM08_9ACTN</name>
<reference evidence="1 2" key="1">
    <citation type="submission" date="2020-08" db="EMBL/GenBank/DDBJ databases">
        <title>Genomic Encyclopedia of Type Strains, Phase IV (KMG-IV): sequencing the most valuable type-strain genomes for metagenomic binning, comparative biology and taxonomic classification.</title>
        <authorList>
            <person name="Goeker M."/>
        </authorList>
    </citation>
    <scope>NUCLEOTIDE SEQUENCE [LARGE SCALE GENOMIC DNA]</scope>
    <source>
        <strain evidence="1 2">DSM 45615</strain>
    </source>
</reference>
<dbReference type="RefSeq" id="WP_185057311.1">
    <property type="nucleotide sequence ID" value="NZ_BAABIX010000005.1"/>
</dbReference>
<dbReference type="Proteomes" id="UP000578449">
    <property type="component" value="Unassembled WGS sequence"/>
</dbReference>
<comment type="caution">
    <text evidence="1">The sequence shown here is derived from an EMBL/GenBank/DDBJ whole genome shotgun (WGS) entry which is preliminary data.</text>
</comment>
<dbReference type="AlphaFoldDB" id="A0A840PM08"/>
<protein>
    <submittedName>
        <fullName evidence="1">Uncharacterized protein</fullName>
    </submittedName>
</protein>
<evidence type="ECO:0000313" key="1">
    <source>
        <dbReference type="EMBL" id="MBB5140528.1"/>
    </source>
</evidence>
<proteinExistence type="predicted"/>
<sequence>MTVRACDAVVLFRGPCPANAVAVRTTACVHEHIQDEAACAEHLDALAGGLMNCTKCGHLGHYCELRMVAEVDPETGERRAIPR</sequence>
<gene>
    <name evidence="1" type="ORF">HNP84_010296</name>
</gene>
<accession>A0A840PM08</accession>
<keyword evidence="2" id="KW-1185">Reference proteome</keyword>
<organism evidence="1 2">
    <name type="scientific">Thermocatellispora tengchongensis</name>
    <dbReference type="NCBI Taxonomy" id="1073253"/>
    <lineage>
        <taxon>Bacteria</taxon>
        <taxon>Bacillati</taxon>
        <taxon>Actinomycetota</taxon>
        <taxon>Actinomycetes</taxon>
        <taxon>Streptosporangiales</taxon>
        <taxon>Streptosporangiaceae</taxon>
        <taxon>Thermocatellispora</taxon>
    </lineage>
</organism>
<dbReference type="EMBL" id="JACHGN010000045">
    <property type="protein sequence ID" value="MBB5140528.1"/>
    <property type="molecule type" value="Genomic_DNA"/>
</dbReference>
<evidence type="ECO:0000313" key="2">
    <source>
        <dbReference type="Proteomes" id="UP000578449"/>
    </source>
</evidence>